<dbReference type="InterPro" id="IPR043519">
    <property type="entry name" value="NT_sf"/>
</dbReference>
<accession>A0A7X0HIK8</accession>
<dbReference type="InterPro" id="IPR013546">
    <property type="entry name" value="PII_UdlTrfase/GS_AdlTrfase"/>
</dbReference>
<evidence type="ECO:0000313" key="10">
    <source>
        <dbReference type="EMBL" id="MBB6438347.1"/>
    </source>
</evidence>
<dbReference type="NCBIfam" id="TIGR01693">
    <property type="entry name" value="UTase_glnD"/>
    <property type="match status" value="1"/>
</dbReference>
<evidence type="ECO:0000256" key="5">
    <source>
        <dbReference type="ARBA" id="ARBA00022842"/>
    </source>
</evidence>
<dbReference type="InterPro" id="IPR045865">
    <property type="entry name" value="ACT-like_dom_sf"/>
</dbReference>
<dbReference type="CDD" id="cd04899">
    <property type="entry name" value="ACT_ACR-UUR-like_2"/>
    <property type="match status" value="1"/>
</dbReference>
<comment type="catalytic activity">
    <reaction evidence="7">
        <text>[protein-PII]-uridylyl-L-tyrosine + H2O = [protein-PII]-L-tyrosine + UMP + H(+)</text>
        <dbReference type="Rhea" id="RHEA:48600"/>
        <dbReference type="Rhea" id="RHEA-COMP:12147"/>
        <dbReference type="Rhea" id="RHEA-COMP:12148"/>
        <dbReference type="ChEBI" id="CHEBI:15377"/>
        <dbReference type="ChEBI" id="CHEBI:15378"/>
        <dbReference type="ChEBI" id="CHEBI:46858"/>
        <dbReference type="ChEBI" id="CHEBI:57865"/>
        <dbReference type="ChEBI" id="CHEBI:90602"/>
    </reaction>
</comment>
<keyword evidence="11" id="KW-1185">Reference proteome</keyword>
<evidence type="ECO:0000256" key="1">
    <source>
        <dbReference type="ARBA" id="ARBA00022679"/>
    </source>
</evidence>
<dbReference type="SUPFAM" id="SSF81301">
    <property type="entry name" value="Nucleotidyltransferase"/>
    <property type="match status" value="1"/>
</dbReference>
<dbReference type="InterPro" id="IPR003607">
    <property type="entry name" value="HD/PDEase_dom"/>
</dbReference>
<dbReference type="GO" id="GO:0008773">
    <property type="term" value="F:[protein-PII] uridylyltransferase activity"/>
    <property type="evidence" value="ECO:0007669"/>
    <property type="project" value="UniProtKB-UniRule"/>
</dbReference>
<keyword evidence="5 7" id="KW-0460">Magnesium</keyword>
<dbReference type="SUPFAM" id="SSF81593">
    <property type="entry name" value="Nucleotidyltransferase substrate binding subunit/domain"/>
    <property type="match status" value="1"/>
</dbReference>
<reference evidence="10 11" key="1">
    <citation type="submission" date="2020-08" db="EMBL/GenBank/DDBJ databases">
        <title>Genomic Encyclopedia of Type Strains, Phase IV (KMG-IV): sequencing the most valuable type-strain genomes for metagenomic binning, comparative biology and taxonomic classification.</title>
        <authorList>
            <person name="Goeker M."/>
        </authorList>
    </citation>
    <scope>NUCLEOTIDE SEQUENCE [LARGE SCALE GENOMIC DNA]</scope>
    <source>
        <strain evidence="10 11">DSM 40141</strain>
    </source>
</reference>
<comment type="function">
    <text evidence="7">Modifies, by uridylylation and deuridylylation, the PII regulatory proteins (GlnB and homologs), in response to the nitrogen status of the cell that GlnD senses through the glutamine level. Under low glutamine levels, catalyzes the conversion of the PII proteins and UTP to PII-UMP and PPi, while under higher glutamine levels, GlnD hydrolyzes PII-UMP to PII and UMP (deuridylylation). Thus, controls uridylylation state and activity of the PII proteins, and plays an important role in the regulation of nitrogen metabolism.</text>
</comment>
<gene>
    <name evidence="7" type="primary">glnD</name>
    <name evidence="10" type="ORF">HNQ79_004854</name>
</gene>
<organism evidence="10 11">
    <name type="scientific">Streptomyces candidus</name>
    <dbReference type="NCBI Taxonomy" id="67283"/>
    <lineage>
        <taxon>Bacteria</taxon>
        <taxon>Bacillati</taxon>
        <taxon>Actinomycetota</taxon>
        <taxon>Actinomycetes</taxon>
        <taxon>Kitasatosporales</taxon>
        <taxon>Streptomycetaceae</taxon>
        <taxon>Streptomyces</taxon>
    </lineage>
</organism>
<dbReference type="SUPFAM" id="SSF109604">
    <property type="entry name" value="HD-domain/PDEase-like"/>
    <property type="match status" value="1"/>
</dbReference>
<evidence type="ECO:0000259" key="8">
    <source>
        <dbReference type="PROSITE" id="PS51671"/>
    </source>
</evidence>
<evidence type="ECO:0000313" key="11">
    <source>
        <dbReference type="Proteomes" id="UP000540423"/>
    </source>
</evidence>
<dbReference type="InterPro" id="IPR002912">
    <property type="entry name" value="ACT_dom"/>
</dbReference>
<dbReference type="Pfam" id="PF01966">
    <property type="entry name" value="HD"/>
    <property type="match status" value="1"/>
</dbReference>
<keyword evidence="3" id="KW-0677">Repeat</keyword>
<dbReference type="NCBIfam" id="NF002895">
    <property type="entry name" value="PRK03381.1"/>
    <property type="match status" value="1"/>
</dbReference>
<dbReference type="AlphaFoldDB" id="A0A7X0HIK8"/>
<dbReference type="GO" id="GO:0008081">
    <property type="term" value="F:phosphoric diester hydrolase activity"/>
    <property type="evidence" value="ECO:0007669"/>
    <property type="project" value="UniProtKB-UniRule"/>
</dbReference>
<comment type="similarity">
    <text evidence="7">Belongs to the GlnD family.</text>
</comment>
<feature type="domain" description="ACT" evidence="8">
    <location>
        <begin position="627"/>
        <end position="710"/>
    </location>
</feature>
<keyword evidence="4 7" id="KW-0378">Hydrolase</keyword>
<dbReference type="Pfam" id="PF08335">
    <property type="entry name" value="GlnD_UR_UTase"/>
    <property type="match status" value="1"/>
</dbReference>
<dbReference type="PIRSF" id="PIRSF006288">
    <property type="entry name" value="PII_uridyltransf"/>
    <property type="match status" value="1"/>
</dbReference>
<comment type="cofactor">
    <cofactor evidence="7">
        <name>Mg(2+)</name>
        <dbReference type="ChEBI" id="CHEBI:18420"/>
    </cofactor>
</comment>
<dbReference type="CDD" id="cd00077">
    <property type="entry name" value="HDc"/>
    <property type="match status" value="1"/>
</dbReference>
<dbReference type="HAMAP" id="MF_00277">
    <property type="entry name" value="PII_uridylyl_transf"/>
    <property type="match status" value="1"/>
</dbReference>
<evidence type="ECO:0000256" key="2">
    <source>
        <dbReference type="ARBA" id="ARBA00022695"/>
    </source>
</evidence>
<feature type="domain" description="HD" evidence="9">
    <location>
        <begin position="435"/>
        <end position="542"/>
    </location>
</feature>
<evidence type="ECO:0000256" key="6">
    <source>
        <dbReference type="ARBA" id="ARBA00023268"/>
    </source>
</evidence>
<dbReference type="PANTHER" id="PTHR47320">
    <property type="entry name" value="BIFUNCTIONAL URIDYLYLTRANSFERASE/URIDYLYL-REMOVING ENZYME"/>
    <property type="match status" value="1"/>
</dbReference>
<dbReference type="InterPro" id="IPR002934">
    <property type="entry name" value="Polymerase_NTP_transf_dom"/>
</dbReference>
<dbReference type="PANTHER" id="PTHR47320:SF1">
    <property type="entry name" value="BIFUNCTIONAL URIDYLYLTRANSFERASE_URIDYLYL-REMOVING ENZYME"/>
    <property type="match status" value="1"/>
</dbReference>
<dbReference type="EC" id="2.7.7.59" evidence="7"/>
<dbReference type="GO" id="GO:0006808">
    <property type="term" value="P:regulation of nitrogen utilization"/>
    <property type="evidence" value="ECO:0007669"/>
    <property type="project" value="UniProtKB-UniRule"/>
</dbReference>
<evidence type="ECO:0000256" key="7">
    <source>
        <dbReference type="HAMAP-Rule" id="MF_00277"/>
    </source>
</evidence>
<keyword evidence="6 7" id="KW-0511">Multifunctional enzyme</keyword>
<dbReference type="EMBL" id="JACHEM010000013">
    <property type="protein sequence ID" value="MBB6438347.1"/>
    <property type="molecule type" value="Genomic_DNA"/>
</dbReference>
<comment type="catalytic activity">
    <reaction evidence="7">
        <text>[protein-PII]-L-tyrosine + UTP = [protein-PII]-uridylyl-L-tyrosine + diphosphate</text>
        <dbReference type="Rhea" id="RHEA:13673"/>
        <dbReference type="Rhea" id="RHEA-COMP:12147"/>
        <dbReference type="Rhea" id="RHEA-COMP:12148"/>
        <dbReference type="ChEBI" id="CHEBI:33019"/>
        <dbReference type="ChEBI" id="CHEBI:46398"/>
        <dbReference type="ChEBI" id="CHEBI:46858"/>
        <dbReference type="ChEBI" id="CHEBI:90602"/>
        <dbReference type="EC" id="2.7.7.59"/>
    </reaction>
</comment>
<evidence type="ECO:0000259" key="9">
    <source>
        <dbReference type="PROSITE" id="PS51831"/>
    </source>
</evidence>
<name>A0A7X0HIK8_9ACTN</name>
<comment type="domain">
    <text evidence="7">Has four distinct domains: an N-terminal nucleotidyltransferase (NT) domain responsible for UTase activity, a central HD domain that encodes UR activity, and two C-terminal ACT domains that seem to have a role in glutamine sensing.</text>
</comment>
<keyword evidence="1 7" id="KW-0808">Transferase</keyword>
<dbReference type="Pfam" id="PF01909">
    <property type="entry name" value="NTP_transf_2"/>
    <property type="match status" value="1"/>
</dbReference>
<dbReference type="InterPro" id="IPR006674">
    <property type="entry name" value="HD_domain"/>
</dbReference>
<dbReference type="PROSITE" id="PS51671">
    <property type="entry name" value="ACT"/>
    <property type="match status" value="2"/>
</dbReference>
<comment type="caution">
    <text evidence="7">Lacks conserved residue(s) required for the propagation of feature annotation.</text>
</comment>
<comment type="activity regulation">
    <text evidence="7">Uridylyltransferase (UTase) activity is inhibited by glutamine, while glutamine activates uridylyl-removing (UR) activity.</text>
</comment>
<dbReference type="RefSeq" id="WP_185034405.1">
    <property type="nucleotide sequence ID" value="NZ_BNBN01000011.1"/>
</dbReference>
<dbReference type="InterPro" id="IPR010043">
    <property type="entry name" value="UTase/UR"/>
</dbReference>
<dbReference type="Proteomes" id="UP000540423">
    <property type="component" value="Unassembled WGS sequence"/>
</dbReference>
<feature type="region of interest" description="Uridylyltransferase" evidence="7">
    <location>
        <begin position="1"/>
        <end position="320"/>
    </location>
</feature>
<evidence type="ECO:0000256" key="4">
    <source>
        <dbReference type="ARBA" id="ARBA00022801"/>
    </source>
</evidence>
<evidence type="ECO:0000256" key="3">
    <source>
        <dbReference type="ARBA" id="ARBA00022737"/>
    </source>
</evidence>
<dbReference type="SMART" id="SM00471">
    <property type="entry name" value="HDc"/>
    <property type="match status" value="1"/>
</dbReference>
<dbReference type="EC" id="3.1.4.-" evidence="7"/>
<dbReference type="Gene3D" id="1.10.3090.10">
    <property type="entry name" value="cca-adding enzyme, domain 2"/>
    <property type="match status" value="1"/>
</dbReference>
<feature type="domain" description="ACT" evidence="8">
    <location>
        <begin position="743"/>
        <end position="814"/>
    </location>
</feature>
<dbReference type="Pfam" id="PF01842">
    <property type="entry name" value="ACT"/>
    <property type="match status" value="1"/>
</dbReference>
<protein>
    <recommendedName>
        <fullName evidence="7">Bifunctional uridylyltransferase/uridylyl-removing enzyme</fullName>
        <shortName evidence="7">UTase/UR</shortName>
    </recommendedName>
    <alternativeName>
        <fullName evidence="7">Bifunctional [protein-PII] modification enzyme</fullName>
    </alternativeName>
    <alternativeName>
        <fullName evidence="7">Bifunctional nitrogen sensor protein</fullName>
    </alternativeName>
    <domain>
        <recommendedName>
            <fullName evidence="7">[Protein-PII] uridylyltransferase</fullName>
            <shortName evidence="7">PII uridylyltransferase</shortName>
            <shortName evidence="7">UTase</shortName>
            <ecNumber evidence="7">2.7.7.59</ecNumber>
        </recommendedName>
    </domain>
    <domain>
        <recommendedName>
            <fullName evidence="7">[Protein-PII]-UMP uridylyl-removing enzyme</fullName>
            <shortName evidence="7">UR</shortName>
            <ecNumber evidence="7">3.1.4.-</ecNumber>
        </recommendedName>
    </domain>
</protein>
<sequence length="814" mass="86650">MTRVEETEEQSGPRPGGYAAARLRLLTQESRSGPPRRSGLAKLTDSWVAELFDIAAAQAGVRNAALVAVGGYGRGELSPRSDLDLLLLHDGSDPKAVSALADRVWYPVWDLGLALDHSVRTPAEARKVAGEDLKAHLGLLDARHVAGDLGLTAGLRTTILADWRNQAVRRLPELHELCLERAERAGELQYLLEPDLKEARGGLRDATALRAVAASWIADAPREGLAEARRTLLDVRDALHLATGRATDRLALQEQDQVATALGVLDADVLLRKVYEAARTLSYAGDVTWREVERVVRARSVRPRLKALLGGRPAGPERTPLADGVVEQDGEAVLARTARPERDAILPLRAAAAAAQAGLPVSIHAVRQLARLAPHLPVPWPAEAREELVTLLGAGESAVPVWEALEAEGLIARLLPDWERVRCRPQRNPVHTWTVDRHLLEAAVRAAGFTRRVGRPDLLLVAALLHDIGKGWPGDHSVVGETIARDMAARIGFGDADVAVVATLVRHHLLLVDTATRRDLDDPATVRAVADAVGTASTLELLHALTEADALATGPAAWSAWRASLVADLVKRVGAVLAGDPLPEPEPGALTVEQERLTLEAHRTGGPVLALRAREEDDAGDAALGVELTMAVPDQPGVLPAVAGVLAMHRMTVRTAELRSAEPPLEGAPALLLLSWRVAAAYGGLPEATRLRADLVRALDGSLDLASRLAEREKAYASRARRRTGVPPARVTVAPAASRHATVLEVRAQDAPGLLHRIGRALDESGVRVRSAHVSTLGSSAVDAFYVTGRDGHPLGSGEAAEVARGVGAALGEK</sequence>
<proteinExistence type="inferred from homology"/>
<dbReference type="PROSITE" id="PS51831">
    <property type="entry name" value="HD"/>
    <property type="match status" value="1"/>
</dbReference>
<dbReference type="SUPFAM" id="SSF55021">
    <property type="entry name" value="ACT-like"/>
    <property type="match status" value="1"/>
</dbReference>
<keyword evidence="2 7" id="KW-0548">Nucleotidyltransferase</keyword>
<comment type="caution">
    <text evidence="10">The sequence shown here is derived from an EMBL/GenBank/DDBJ whole genome shotgun (WGS) entry which is preliminary data.</text>
</comment>